<organism evidence="1">
    <name type="scientific">Anguilla anguilla</name>
    <name type="common">European freshwater eel</name>
    <name type="synonym">Muraena anguilla</name>
    <dbReference type="NCBI Taxonomy" id="7936"/>
    <lineage>
        <taxon>Eukaryota</taxon>
        <taxon>Metazoa</taxon>
        <taxon>Chordata</taxon>
        <taxon>Craniata</taxon>
        <taxon>Vertebrata</taxon>
        <taxon>Euteleostomi</taxon>
        <taxon>Actinopterygii</taxon>
        <taxon>Neopterygii</taxon>
        <taxon>Teleostei</taxon>
        <taxon>Anguilliformes</taxon>
        <taxon>Anguillidae</taxon>
        <taxon>Anguilla</taxon>
    </lineage>
</organism>
<reference evidence="1" key="1">
    <citation type="submission" date="2014-11" db="EMBL/GenBank/DDBJ databases">
        <authorList>
            <person name="Amaro Gonzalez C."/>
        </authorList>
    </citation>
    <scope>NUCLEOTIDE SEQUENCE</scope>
</reference>
<sequence length="63" mass="7447">MHTLGAFESFPLICPPYTAYRQNIIIELHINMTEIHKQKTYRTIVINHILKGPFNYTSRRAML</sequence>
<protein>
    <submittedName>
        <fullName evidence="1">Uncharacterized protein</fullName>
    </submittedName>
</protein>
<dbReference type="EMBL" id="GBXM01008061">
    <property type="protein sequence ID" value="JAI00517.1"/>
    <property type="molecule type" value="Transcribed_RNA"/>
</dbReference>
<proteinExistence type="predicted"/>
<evidence type="ECO:0000313" key="1">
    <source>
        <dbReference type="EMBL" id="JAI00517.1"/>
    </source>
</evidence>
<dbReference type="AlphaFoldDB" id="A0A0E9XDI6"/>
<accession>A0A0E9XDI6</accession>
<name>A0A0E9XDI6_ANGAN</name>
<reference evidence="1" key="2">
    <citation type="journal article" date="2015" name="Fish Shellfish Immunol.">
        <title>Early steps in the European eel (Anguilla anguilla)-Vibrio vulnificus interaction in the gills: Role of the RtxA13 toxin.</title>
        <authorList>
            <person name="Callol A."/>
            <person name="Pajuelo D."/>
            <person name="Ebbesson L."/>
            <person name="Teles M."/>
            <person name="MacKenzie S."/>
            <person name="Amaro C."/>
        </authorList>
    </citation>
    <scope>NUCLEOTIDE SEQUENCE</scope>
</reference>